<accession>A0A1T4XCA7</accession>
<dbReference type="Proteomes" id="UP000190460">
    <property type="component" value="Unassembled WGS sequence"/>
</dbReference>
<dbReference type="CDD" id="cd21631">
    <property type="entry name" value="RHH_CopG_NikR-like"/>
    <property type="match status" value="1"/>
</dbReference>
<dbReference type="Pfam" id="PF01402">
    <property type="entry name" value="RHH_1"/>
    <property type="match status" value="1"/>
</dbReference>
<dbReference type="InterPro" id="IPR010985">
    <property type="entry name" value="Ribbon_hlx_hlx"/>
</dbReference>
<gene>
    <name evidence="2" type="ORF">SAMN02745130_02825</name>
</gene>
<reference evidence="2 3" key="1">
    <citation type="submission" date="2017-02" db="EMBL/GenBank/DDBJ databases">
        <authorList>
            <person name="Peterson S.W."/>
        </authorList>
    </citation>
    <scope>NUCLEOTIDE SEQUENCE [LARGE SCALE GENOMIC DNA]</scope>
    <source>
        <strain evidence="2 3">ATCC 49788</strain>
    </source>
</reference>
<dbReference type="EMBL" id="FUYB01000015">
    <property type="protein sequence ID" value="SKA87312.1"/>
    <property type="molecule type" value="Genomic_DNA"/>
</dbReference>
<dbReference type="Gene3D" id="1.10.1220.10">
    <property type="entry name" value="Met repressor-like"/>
    <property type="match status" value="1"/>
</dbReference>
<protein>
    <submittedName>
        <fullName evidence="2">Ribbon-helix-helix protein, copG family</fullName>
    </submittedName>
</protein>
<dbReference type="InterPro" id="IPR013321">
    <property type="entry name" value="Arc_rbn_hlx_hlx"/>
</dbReference>
<dbReference type="RefSeq" id="WP_078923272.1">
    <property type="nucleotide sequence ID" value="NZ_FUYB01000015.1"/>
</dbReference>
<evidence type="ECO:0000313" key="3">
    <source>
        <dbReference type="Proteomes" id="UP000190460"/>
    </source>
</evidence>
<sequence>MHRTQIYLDDQLHQTLFTHARQQGVSMSELIRRLLTKQLTQKEDRIAAVETFFQQLQPLASFSALEPEEWVRDLRSTSRILS</sequence>
<proteinExistence type="predicted"/>
<organism evidence="2 3">
    <name type="scientific">Thiothrix eikelboomii</name>
    <dbReference type="NCBI Taxonomy" id="92487"/>
    <lineage>
        <taxon>Bacteria</taxon>
        <taxon>Pseudomonadati</taxon>
        <taxon>Pseudomonadota</taxon>
        <taxon>Gammaproteobacteria</taxon>
        <taxon>Thiotrichales</taxon>
        <taxon>Thiotrichaceae</taxon>
        <taxon>Thiothrix</taxon>
    </lineage>
</organism>
<feature type="domain" description="Ribbon-helix-helix protein CopG" evidence="1">
    <location>
        <begin position="2"/>
        <end position="42"/>
    </location>
</feature>
<keyword evidence="3" id="KW-1185">Reference proteome</keyword>
<dbReference type="SUPFAM" id="SSF47598">
    <property type="entry name" value="Ribbon-helix-helix"/>
    <property type="match status" value="1"/>
</dbReference>
<evidence type="ECO:0000259" key="1">
    <source>
        <dbReference type="Pfam" id="PF01402"/>
    </source>
</evidence>
<dbReference type="AlphaFoldDB" id="A0A1T4XCA7"/>
<dbReference type="STRING" id="92487.SAMN02745130_02825"/>
<dbReference type="GO" id="GO:0006355">
    <property type="term" value="P:regulation of DNA-templated transcription"/>
    <property type="evidence" value="ECO:0007669"/>
    <property type="project" value="InterPro"/>
</dbReference>
<name>A0A1T4XCA7_9GAMM</name>
<dbReference type="InterPro" id="IPR002145">
    <property type="entry name" value="CopG"/>
</dbReference>
<evidence type="ECO:0000313" key="2">
    <source>
        <dbReference type="EMBL" id="SKA87312.1"/>
    </source>
</evidence>
<dbReference type="OrthoDB" id="5625164at2"/>